<evidence type="ECO:0008006" key="4">
    <source>
        <dbReference type="Google" id="ProtNLM"/>
    </source>
</evidence>
<keyword evidence="1" id="KW-1133">Transmembrane helix</keyword>
<feature type="transmembrane region" description="Helical" evidence="1">
    <location>
        <begin position="158"/>
        <end position="177"/>
    </location>
</feature>
<keyword evidence="3" id="KW-1185">Reference proteome</keyword>
<feature type="transmembrane region" description="Helical" evidence="1">
    <location>
        <begin position="392"/>
        <end position="410"/>
    </location>
</feature>
<dbReference type="Proteomes" id="UP000248553">
    <property type="component" value="Unassembled WGS sequence"/>
</dbReference>
<feature type="transmembrane region" description="Helical" evidence="1">
    <location>
        <begin position="312"/>
        <end position="329"/>
    </location>
</feature>
<dbReference type="RefSeq" id="WP_111479311.1">
    <property type="nucleotide sequence ID" value="NZ_QHKM01000005.1"/>
</dbReference>
<evidence type="ECO:0000256" key="1">
    <source>
        <dbReference type="SAM" id="Phobius"/>
    </source>
</evidence>
<reference evidence="3" key="1">
    <citation type="submission" date="2018-05" db="EMBL/GenBank/DDBJ databases">
        <authorList>
            <person name="Nie L."/>
        </authorList>
    </citation>
    <scope>NUCLEOTIDE SEQUENCE [LARGE SCALE GENOMIC DNA]</scope>
    <source>
        <strain evidence="3">NL</strain>
    </source>
</reference>
<keyword evidence="1" id="KW-0472">Membrane</keyword>
<dbReference type="EMBL" id="QHKM01000005">
    <property type="protein sequence ID" value="RAK65226.1"/>
    <property type="molecule type" value="Genomic_DNA"/>
</dbReference>
<feature type="transmembrane region" description="Helical" evidence="1">
    <location>
        <begin position="341"/>
        <end position="361"/>
    </location>
</feature>
<organism evidence="2 3">
    <name type="scientific">Hymenobacter edaphi</name>
    <dbReference type="NCBI Taxonomy" id="2211146"/>
    <lineage>
        <taxon>Bacteria</taxon>
        <taxon>Pseudomonadati</taxon>
        <taxon>Bacteroidota</taxon>
        <taxon>Cytophagia</taxon>
        <taxon>Cytophagales</taxon>
        <taxon>Hymenobacteraceae</taxon>
        <taxon>Hymenobacter</taxon>
    </lineage>
</organism>
<feature type="transmembrane region" description="Helical" evidence="1">
    <location>
        <begin position="259"/>
        <end position="277"/>
    </location>
</feature>
<feature type="transmembrane region" description="Helical" evidence="1">
    <location>
        <begin position="367"/>
        <end position="385"/>
    </location>
</feature>
<feature type="transmembrane region" description="Helical" evidence="1">
    <location>
        <begin position="184"/>
        <end position="203"/>
    </location>
</feature>
<sequence length="603" mass="68425">MPPLRKSPSFWALVLSVAFLLNTAFFPPWPRAVLPDSLTWDASGYYMYLPAAFIYQDLKQVAFLPEITRKYSPDPYQNQVFRDSLSGHQVMKYSMGLAVQSLPFFAAGHLAAKALGYPPDGFSRPYQAAIMIGGELVAVLGLLLTWRALRRRFGEWPTALTLVVIVLGTNYLNYAAFAPGMTHSWLFTLYAALLLLTPAFYARPSAAKALGIGVVCGLMALTRPTEILAVLLPLLWGLRPARAALAERLGFWRQHWPKLVVAALAVAAVGSLQLFYWHHVTGRWLVYSYQDQGFDWLHPSIREGLLSYRSGWLIYSPLMLTAVLGFGALRRRRPGAFWPMLVFMVLFIYVTFAWNVAYGGLGARAMIQSYAVLAWPMAAGLGWVLARRWRTAAYSVFLLLGIYFNFWLTYESYAGNHLVEPGGLSWQYLRRAVGRSAVSPDTRWLLDNGDQVLDDTERRNVRELWRNDFEQDTTAGCGRPALQGRCSLPLDAEHPRSAVYRVPLNPAEVQWVRVKARAQVSGPRGYTDKMDRLIVRYCRGEEVLKQKDIRLQRALEEGWPREIYLDLHAPRGEDYDNVTFHFEHFGSGQRLLLDEARVEAFEK</sequence>
<name>A0A328BH13_9BACT</name>
<dbReference type="OrthoDB" id="136762at2"/>
<keyword evidence="1" id="KW-0812">Transmembrane</keyword>
<gene>
    <name evidence="2" type="ORF">DLM85_16965</name>
</gene>
<feature type="transmembrane region" description="Helical" evidence="1">
    <location>
        <begin position="128"/>
        <end position="146"/>
    </location>
</feature>
<accession>A0A328BH13</accession>
<evidence type="ECO:0000313" key="2">
    <source>
        <dbReference type="EMBL" id="RAK65226.1"/>
    </source>
</evidence>
<comment type="caution">
    <text evidence="2">The sequence shown here is derived from an EMBL/GenBank/DDBJ whole genome shotgun (WGS) entry which is preliminary data.</text>
</comment>
<dbReference type="AlphaFoldDB" id="A0A328BH13"/>
<proteinExistence type="predicted"/>
<protein>
    <recommendedName>
        <fullName evidence="4">Glycosyltransferase RgtA/B/C/D-like domain-containing protein</fullName>
    </recommendedName>
</protein>
<evidence type="ECO:0000313" key="3">
    <source>
        <dbReference type="Proteomes" id="UP000248553"/>
    </source>
</evidence>